<dbReference type="EMBL" id="SPQQ01000003">
    <property type="protein sequence ID" value="TGE38062.1"/>
    <property type="molecule type" value="Genomic_DNA"/>
</dbReference>
<keyword evidence="7" id="KW-0456">Lyase</keyword>
<dbReference type="OrthoDB" id="9764318at2"/>
<dbReference type="NCBIfam" id="TIGR01343">
    <property type="entry name" value="hacA_fam"/>
    <property type="match status" value="1"/>
</dbReference>
<gene>
    <name evidence="9" type="ORF">E4K67_08720</name>
</gene>
<comment type="cofactor">
    <cofactor evidence="1">
        <name>[4Fe-4S] cluster</name>
        <dbReference type="ChEBI" id="CHEBI:49883"/>
    </cofactor>
</comment>
<dbReference type="PROSITE" id="PS00450">
    <property type="entry name" value="ACONITASE_1"/>
    <property type="match status" value="1"/>
</dbReference>
<accession>A0A4Z0R4U0</accession>
<dbReference type="Proteomes" id="UP000298460">
    <property type="component" value="Unassembled WGS sequence"/>
</dbReference>
<evidence type="ECO:0000313" key="9">
    <source>
        <dbReference type="EMBL" id="TGE38062.1"/>
    </source>
</evidence>
<protein>
    <submittedName>
        <fullName evidence="9">Homoaconitate hydratase family protein</fullName>
    </submittedName>
</protein>
<keyword evidence="6" id="KW-0411">Iron-sulfur</keyword>
<evidence type="ECO:0000313" key="10">
    <source>
        <dbReference type="Proteomes" id="UP000298460"/>
    </source>
</evidence>
<dbReference type="GO" id="GO:0046872">
    <property type="term" value="F:metal ion binding"/>
    <property type="evidence" value="ECO:0007669"/>
    <property type="project" value="UniProtKB-KW"/>
</dbReference>
<dbReference type="RefSeq" id="WP_135546044.1">
    <property type="nucleotide sequence ID" value="NZ_SPQQ01000003.1"/>
</dbReference>
<evidence type="ECO:0000256" key="5">
    <source>
        <dbReference type="ARBA" id="ARBA00023004"/>
    </source>
</evidence>
<dbReference type="InterPro" id="IPR015931">
    <property type="entry name" value="Acnase/IPM_dHydase_lsu_aba_1/3"/>
</dbReference>
<dbReference type="NCBIfam" id="NF001614">
    <property type="entry name" value="PRK00402.1"/>
    <property type="match status" value="1"/>
</dbReference>
<evidence type="ECO:0000256" key="6">
    <source>
        <dbReference type="ARBA" id="ARBA00023014"/>
    </source>
</evidence>
<sequence>MNQIERYLAIAAGKDEVHAGDDLTVKVDLAIAHDITGPMAVEQFKKIGIDRVFDPKKVVFILDHIIPAATVEAKVLHNVLKEFSQEYGVKLYDKGEGVIHQVIAEKHRLKRGSILVGADSHTCTAGAYGALAIAVGATELAATMATGTIDLEVPDVFEIHIDGKLLPGVYAKDVILHLIGHYGTAGFTDQGVIYSGSLMDQLTMDDKMTISNMGIEMGTMISYFADQDQAVGTVKEVYTFKAENIPASVACPPNPGNVVRAADLPSTKISQVVIGSCTNGRLSDMLIAAEVLKGRKVAAGVTLLIIPASVDIAQQMEDQGLNLIFREAGGMITSPGCGPCFGAHMGLLAAGDVAVSTTNRNFPGRMGHLEGIIYLASPRLAAESAIAGTIVAPGRVVPLGGLADELEK</sequence>
<dbReference type="InterPro" id="IPR050067">
    <property type="entry name" value="IPM_dehydratase_rel_enz"/>
</dbReference>
<proteinExistence type="inferred from homology"/>
<evidence type="ECO:0000256" key="1">
    <source>
        <dbReference type="ARBA" id="ARBA00001966"/>
    </source>
</evidence>
<dbReference type="GO" id="GO:0008652">
    <property type="term" value="P:amino acid biosynthetic process"/>
    <property type="evidence" value="ECO:0007669"/>
    <property type="project" value="InterPro"/>
</dbReference>
<dbReference type="InterPro" id="IPR006251">
    <property type="entry name" value="Homoacnase/IPMdehydase_lsu"/>
</dbReference>
<dbReference type="AlphaFoldDB" id="A0A4Z0R4U0"/>
<dbReference type="SUPFAM" id="SSF53732">
    <property type="entry name" value="Aconitase iron-sulfur domain"/>
    <property type="match status" value="1"/>
</dbReference>
<dbReference type="Gene3D" id="3.30.499.10">
    <property type="entry name" value="Aconitase, domain 3"/>
    <property type="match status" value="2"/>
</dbReference>
<dbReference type="PANTHER" id="PTHR43822">
    <property type="entry name" value="HOMOACONITASE, MITOCHONDRIAL-RELATED"/>
    <property type="match status" value="1"/>
</dbReference>
<keyword evidence="3" id="KW-0004">4Fe-4S</keyword>
<evidence type="ECO:0000256" key="4">
    <source>
        <dbReference type="ARBA" id="ARBA00022723"/>
    </source>
</evidence>
<evidence type="ECO:0000259" key="8">
    <source>
        <dbReference type="Pfam" id="PF00330"/>
    </source>
</evidence>
<evidence type="ECO:0000256" key="2">
    <source>
        <dbReference type="ARBA" id="ARBA00007185"/>
    </source>
</evidence>
<feature type="domain" description="Aconitase/3-isopropylmalate dehydratase large subunit alpha/beta/alpha" evidence="8">
    <location>
        <begin position="19"/>
        <end position="229"/>
    </location>
</feature>
<evidence type="ECO:0000256" key="7">
    <source>
        <dbReference type="ARBA" id="ARBA00023239"/>
    </source>
</evidence>
<keyword evidence="4" id="KW-0479">Metal-binding</keyword>
<dbReference type="GO" id="GO:0016836">
    <property type="term" value="F:hydro-lyase activity"/>
    <property type="evidence" value="ECO:0007669"/>
    <property type="project" value="InterPro"/>
</dbReference>
<reference evidence="9 10" key="1">
    <citation type="submission" date="2019-03" db="EMBL/GenBank/DDBJ databases">
        <title>Draft Genome Sequence of Desulfosporosinus fructosivorans Strain 63.6F, Isolated from Marine Sediment in the Baltic Sea.</title>
        <authorList>
            <person name="Hausmann B."/>
            <person name="Vandieken V."/>
            <person name="Pjevac P."/>
            <person name="Schreck K."/>
            <person name="Herbold C.W."/>
            <person name="Loy A."/>
        </authorList>
    </citation>
    <scope>NUCLEOTIDE SEQUENCE [LARGE SCALE GENOMIC DNA]</scope>
    <source>
        <strain evidence="9 10">63.6F</strain>
    </source>
</reference>
<dbReference type="PRINTS" id="PR00415">
    <property type="entry name" value="ACONITASE"/>
</dbReference>
<dbReference type="GO" id="GO:0019752">
    <property type="term" value="P:carboxylic acid metabolic process"/>
    <property type="evidence" value="ECO:0007669"/>
    <property type="project" value="UniProtKB-ARBA"/>
</dbReference>
<dbReference type="InterPro" id="IPR036008">
    <property type="entry name" value="Aconitase_4Fe-4S_dom"/>
</dbReference>
<dbReference type="InterPro" id="IPR001030">
    <property type="entry name" value="Acoase/IPM_deHydtase_lsu_aba"/>
</dbReference>
<evidence type="ECO:0000256" key="3">
    <source>
        <dbReference type="ARBA" id="ARBA00022485"/>
    </source>
</evidence>
<dbReference type="Pfam" id="PF00330">
    <property type="entry name" value="Aconitase"/>
    <property type="match status" value="2"/>
</dbReference>
<organism evidence="9 10">
    <name type="scientific">Desulfosporosinus fructosivorans</name>
    <dbReference type="NCBI Taxonomy" id="2018669"/>
    <lineage>
        <taxon>Bacteria</taxon>
        <taxon>Bacillati</taxon>
        <taxon>Bacillota</taxon>
        <taxon>Clostridia</taxon>
        <taxon>Eubacteriales</taxon>
        <taxon>Desulfitobacteriaceae</taxon>
        <taxon>Desulfosporosinus</taxon>
    </lineage>
</organism>
<dbReference type="GO" id="GO:0051539">
    <property type="term" value="F:4 iron, 4 sulfur cluster binding"/>
    <property type="evidence" value="ECO:0007669"/>
    <property type="project" value="UniProtKB-KW"/>
</dbReference>
<feature type="domain" description="Aconitase/3-isopropylmalate dehydratase large subunit alpha/beta/alpha" evidence="8">
    <location>
        <begin position="264"/>
        <end position="388"/>
    </location>
</feature>
<comment type="similarity">
    <text evidence="2">Belongs to the aconitase/IPM isomerase family.</text>
</comment>
<comment type="caution">
    <text evidence="9">The sequence shown here is derived from an EMBL/GenBank/DDBJ whole genome shotgun (WGS) entry which is preliminary data.</text>
</comment>
<keyword evidence="10" id="KW-1185">Reference proteome</keyword>
<keyword evidence="5" id="KW-0408">Iron</keyword>
<dbReference type="InterPro" id="IPR018136">
    <property type="entry name" value="Aconitase_4Fe-4S_BS"/>
</dbReference>
<dbReference type="PANTHER" id="PTHR43822:SF2">
    <property type="entry name" value="HOMOACONITASE, MITOCHONDRIAL"/>
    <property type="match status" value="1"/>
</dbReference>
<name>A0A4Z0R4U0_9FIRM</name>